<dbReference type="PROSITE" id="PS50801">
    <property type="entry name" value="STAS"/>
    <property type="match status" value="1"/>
</dbReference>
<dbReference type="InterPro" id="IPR002645">
    <property type="entry name" value="STAS_dom"/>
</dbReference>
<dbReference type="InterPro" id="IPR003658">
    <property type="entry name" value="Anti-sigma_ant"/>
</dbReference>
<dbReference type="Pfam" id="PF01740">
    <property type="entry name" value="STAS"/>
    <property type="match status" value="1"/>
</dbReference>
<dbReference type="SUPFAM" id="SSF52091">
    <property type="entry name" value="SpoIIaa-like"/>
    <property type="match status" value="1"/>
</dbReference>
<dbReference type="Proteomes" id="UP001597168">
    <property type="component" value="Unassembled WGS sequence"/>
</dbReference>
<dbReference type="NCBIfam" id="TIGR00377">
    <property type="entry name" value="ant_ant_sig"/>
    <property type="match status" value="1"/>
</dbReference>
<name>A0ABW3R6D7_9PSEU</name>
<keyword evidence="5" id="KW-1185">Reference proteome</keyword>
<evidence type="ECO:0000256" key="2">
    <source>
        <dbReference type="RuleBase" id="RU003749"/>
    </source>
</evidence>
<dbReference type="CDD" id="cd07043">
    <property type="entry name" value="STAS_anti-anti-sigma_factors"/>
    <property type="match status" value="1"/>
</dbReference>
<protein>
    <recommendedName>
        <fullName evidence="2">Anti-sigma factor antagonist</fullName>
    </recommendedName>
</protein>
<gene>
    <name evidence="4" type="ORF">ACFQ3T_36240</name>
</gene>
<dbReference type="Gene3D" id="3.30.750.24">
    <property type="entry name" value="STAS domain"/>
    <property type="match status" value="1"/>
</dbReference>
<evidence type="ECO:0000256" key="1">
    <source>
        <dbReference type="ARBA" id="ARBA00009013"/>
    </source>
</evidence>
<evidence type="ECO:0000259" key="3">
    <source>
        <dbReference type="PROSITE" id="PS50801"/>
    </source>
</evidence>
<comment type="caution">
    <text evidence="4">The sequence shown here is derived from an EMBL/GenBank/DDBJ whole genome shotgun (WGS) entry which is preliminary data.</text>
</comment>
<organism evidence="4 5">
    <name type="scientific">Saccharothrix hoggarensis</name>
    <dbReference type="NCBI Taxonomy" id="913853"/>
    <lineage>
        <taxon>Bacteria</taxon>
        <taxon>Bacillati</taxon>
        <taxon>Actinomycetota</taxon>
        <taxon>Actinomycetes</taxon>
        <taxon>Pseudonocardiales</taxon>
        <taxon>Pseudonocardiaceae</taxon>
        <taxon>Saccharothrix</taxon>
    </lineage>
</organism>
<feature type="domain" description="STAS" evidence="3">
    <location>
        <begin position="8"/>
        <end position="117"/>
    </location>
</feature>
<accession>A0ABW3R6D7</accession>
<dbReference type="PANTHER" id="PTHR33495:SF2">
    <property type="entry name" value="ANTI-SIGMA FACTOR ANTAGONIST TM_1081-RELATED"/>
    <property type="match status" value="1"/>
</dbReference>
<reference evidence="5" key="1">
    <citation type="journal article" date="2019" name="Int. J. Syst. Evol. Microbiol.">
        <title>The Global Catalogue of Microorganisms (GCM) 10K type strain sequencing project: providing services to taxonomists for standard genome sequencing and annotation.</title>
        <authorList>
            <consortium name="The Broad Institute Genomics Platform"/>
            <consortium name="The Broad Institute Genome Sequencing Center for Infectious Disease"/>
            <person name="Wu L."/>
            <person name="Ma J."/>
        </authorList>
    </citation>
    <scope>NUCLEOTIDE SEQUENCE [LARGE SCALE GENOMIC DNA]</scope>
    <source>
        <strain evidence="5">CCUG 60214</strain>
    </source>
</reference>
<evidence type="ECO:0000313" key="5">
    <source>
        <dbReference type="Proteomes" id="UP001597168"/>
    </source>
</evidence>
<dbReference type="RefSeq" id="WP_380730633.1">
    <property type="nucleotide sequence ID" value="NZ_JBHTLK010000449.1"/>
</dbReference>
<sequence length="122" mass="12631">MTERTTGHATRSEVARGITLVQVSGALDAASRHPVAAELDAAFETSPDAIVLDLCHVEFLGSAGIALLINARHRAARLGIPFAVAADGRSVLRPLQVSHVDEALPLHPTVDGAVAAVRLAAT</sequence>
<evidence type="ECO:0000313" key="4">
    <source>
        <dbReference type="EMBL" id="MFD1152618.1"/>
    </source>
</evidence>
<dbReference type="PANTHER" id="PTHR33495">
    <property type="entry name" value="ANTI-SIGMA FACTOR ANTAGONIST TM_1081-RELATED-RELATED"/>
    <property type="match status" value="1"/>
</dbReference>
<comment type="similarity">
    <text evidence="1 2">Belongs to the anti-sigma-factor antagonist family.</text>
</comment>
<dbReference type="InterPro" id="IPR036513">
    <property type="entry name" value="STAS_dom_sf"/>
</dbReference>
<dbReference type="EMBL" id="JBHTLK010000449">
    <property type="protein sequence ID" value="MFD1152618.1"/>
    <property type="molecule type" value="Genomic_DNA"/>
</dbReference>
<proteinExistence type="inferred from homology"/>